<dbReference type="InterPro" id="IPR041243">
    <property type="entry name" value="STI1/HOP_DP"/>
</dbReference>
<keyword evidence="10" id="KW-0175">Coiled coil</keyword>
<dbReference type="GO" id="GO:0005737">
    <property type="term" value="C:cytoplasm"/>
    <property type="evidence" value="ECO:0007669"/>
    <property type="project" value="UniProtKB-SubCell"/>
</dbReference>
<dbReference type="PROSITE" id="PS50005">
    <property type="entry name" value="TPR"/>
    <property type="match status" value="4"/>
</dbReference>
<feature type="domain" description="STI1" evidence="12">
    <location>
        <begin position="518"/>
        <end position="557"/>
    </location>
</feature>
<organism evidence="13">
    <name type="scientific">Pseudo-nitzschia australis</name>
    <dbReference type="NCBI Taxonomy" id="44445"/>
    <lineage>
        <taxon>Eukaryota</taxon>
        <taxon>Sar</taxon>
        <taxon>Stramenopiles</taxon>
        <taxon>Ochrophyta</taxon>
        <taxon>Bacillariophyta</taxon>
        <taxon>Bacillariophyceae</taxon>
        <taxon>Bacillariophycidae</taxon>
        <taxon>Bacillariales</taxon>
        <taxon>Bacillariaceae</taxon>
        <taxon>Pseudo-nitzschia</taxon>
    </lineage>
</organism>
<name>A0A7S4EFH0_9STRA</name>
<evidence type="ECO:0000256" key="11">
    <source>
        <dbReference type="SAM" id="MobiDB-lite"/>
    </source>
</evidence>
<dbReference type="Pfam" id="PF13414">
    <property type="entry name" value="TPR_11"/>
    <property type="match status" value="1"/>
</dbReference>
<evidence type="ECO:0000256" key="9">
    <source>
        <dbReference type="PROSITE-ProRule" id="PRU00339"/>
    </source>
</evidence>
<dbReference type="Pfam" id="PF13181">
    <property type="entry name" value="TPR_8"/>
    <property type="match status" value="1"/>
</dbReference>
<dbReference type="SMART" id="SM00727">
    <property type="entry name" value="STI1"/>
    <property type="match status" value="2"/>
</dbReference>
<evidence type="ECO:0000256" key="8">
    <source>
        <dbReference type="ARBA" id="ARBA00076447"/>
    </source>
</evidence>
<evidence type="ECO:0000256" key="3">
    <source>
        <dbReference type="ARBA" id="ARBA00022737"/>
    </source>
</evidence>
<feature type="repeat" description="TPR" evidence="9">
    <location>
        <begin position="381"/>
        <end position="414"/>
    </location>
</feature>
<feature type="region of interest" description="Disordered" evidence="11">
    <location>
        <begin position="190"/>
        <end position="248"/>
    </location>
</feature>
<evidence type="ECO:0000256" key="10">
    <source>
        <dbReference type="SAM" id="Coils"/>
    </source>
</evidence>
<dbReference type="FunFam" id="1.25.40.10:FF:000020">
    <property type="entry name" value="Stress-induced phosphoprotein 1"/>
    <property type="match status" value="1"/>
</dbReference>
<dbReference type="Pfam" id="PF13432">
    <property type="entry name" value="TPR_16"/>
    <property type="match status" value="1"/>
</dbReference>
<evidence type="ECO:0000256" key="2">
    <source>
        <dbReference type="ARBA" id="ARBA00022490"/>
    </source>
</evidence>
<gene>
    <name evidence="13" type="ORF">PAUS00366_LOCUS2789</name>
</gene>
<feature type="coiled-coil region" evidence="10">
    <location>
        <begin position="349"/>
        <end position="385"/>
    </location>
</feature>
<dbReference type="Gene3D" id="1.10.260.100">
    <property type="match status" value="2"/>
</dbReference>
<dbReference type="PANTHER" id="PTHR22904:SF523">
    <property type="entry name" value="STRESS-INDUCED-PHOSPHOPROTEIN 1"/>
    <property type="match status" value="1"/>
</dbReference>
<dbReference type="SMART" id="SM00028">
    <property type="entry name" value="TPR"/>
    <property type="match status" value="9"/>
</dbReference>
<evidence type="ECO:0000256" key="4">
    <source>
        <dbReference type="ARBA" id="ARBA00022803"/>
    </source>
</evidence>
<dbReference type="InterPro" id="IPR019734">
    <property type="entry name" value="TPR_rpt"/>
</dbReference>
<keyword evidence="4 9" id="KW-0802">TPR repeat</keyword>
<dbReference type="InterPro" id="IPR011990">
    <property type="entry name" value="TPR-like_helical_dom_sf"/>
</dbReference>
<dbReference type="InterPro" id="IPR006636">
    <property type="entry name" value="STI1_HS-bd"/>
</dbReference>
<feature type="domain" description="STI1" evidence="12">
    <location>
        <begin position="139"/>
        <end position="178"/>
    </location>
</feature>
<feature type="repeat" description="TPR" evidence="9">
    <location>
        <begin position="246"/>
        <end position="279"/>
    </location>
</feature>
<feature type="compositionally biased region" description="Basic and acidic residues" evidence="11">
    <location>
        <begin position="236"/>
        <end position="248"/>
    </location>
</feature>
<protein>
    <recommendedName>
        <fullName evidence="7">Hsp70-Hsp90 organising protein</fullName>
    </recommendedName>
    <alternativeName>
        <fullName evidence="8">Stress-inducible protein 1</fullName>
    </alternativeName>
</protein>
<dbReference type="Pfam" id="PF17830">
    <property type="entry name" value="STI1-HOP_DP"/>
    <property type="match status" value="2"/>
</dbReference>
<sequence length="569" mass="62763">MTTAAEFKAAGNAALQAKKFSEAIENYTKAINLDGTNHVYFSNRSAAYLSKGDGNNALEDANSCIALNPQFTKGYSRKGAALHALKRYNDSIAAYNEGLEKFPNDAGLKKGFEDVTREKDGPPAGMGMGGGPPGGGLFSPTMLAQMTMDPRFKQYLDDPAIMAKIKTIQQNPSLLPTIMSDPKMMEMLGLLMGQSPGGGEESSASSAPAPAPAPTKKEESVPTPMEEDWSTLSPEEQEKKETQKNARLKKEEGNSLYKAKKFQEALAAYDEAIAIDPTCMTFLLNKAAVYFTMKKYDDCIEECNKSLAVGKENMAPFEDRAKAYTRCAKAYQKKGDLANAIEMCKSSQLESYNKETQRLLKSMELEKKKKDKLDYQDDAKAQEAKQRGNDFFREKKFPDAIKEYEEAVKRAPNDAAIRNNLSAALTKIMDFNGAKVQVEKALELDPKYTKAWGRKGDVEMAFKEYHKAMESYKKGLQIDPTNAACKDGLQKVTMQINYGRSQMTDEQKKEQAAHAMADPDIQAILQDPVVQQTLRDFGENPAAAQQAMSNPGMREKIQKLIAAGVVETA</sequence>
<dbReference type="FunFam" id="1.10.260.100:FF:000002">
    <property type="entry name" value="Stress-induced-phosphoprotein 1 (Hsp70/Hsp90-organizing)"/>
    <property type="match status" value="1"/>
</dbReference>
<evidence type="ECO:0000256" key="7">
    <source>
        <dbReference type="ARBA" id="ARBA00074766"/>
    </source>
</evidence>
<accession>A0A7S4EFH0</accession>
<evidence type="ECO:0000256" key="1">
    <source>
        <dbReference type="ARBA" id="ARBA00004496"/>
    </source>
</evidence>
<dbReference type="Gene3D" id="1.25.40.10">
    <property type="entry name" value="Tetratricopeptide repeat domain"/>
    <property type="match status" value="3"/>
</dbReference>
<dbReference type="EMBL" id="HBIX01003604">
    <property type="protein sequence ID" value="CAE0710069.1"/>
    <property type="molecule type" value="Transcribed_RNA"/>
</dbReference>
<evidence type="ECO:0000259" key="12">
    <source>
        <dbReference type="SMART" id="SM00727"/>
    </source>
</evidence>
<comment type="subunit">
    <text evidence="6">Monomer. Homodimer. Forms a complex composed of HOP and chaperones HSP70 and HSP90; the interaction is stronger in the absence of ATP. Interacts (via TPR 1, 2, 3, 7, 8 and 9 repeats) with HSP70 (via C-terminus); the interaction is direct and is stronger in the absence of ATP. Interacts (via TPR 4, 5 and 6 repeats) with HSP90 (via C-terminus); the interaction is direct.</text>
</comment>
<comment type="subcellular location">
    <subcellularLocation>
        <location evidence="1">Cytoplasm</location>
    </subcellularLocation>
</comment>
<proteinExistence type="predicted"/>
<dbReference type="AlphaFoldDB" id="A0A7S4EFH0"/>
<feature type="repeat" description="TPR" evidence="9">
    <location>
        <begin position="449"/>
        <end position="482"/>
    </location>
</feature>
<evidence type="ECO:0000256" key="5">
    <source>
        <dbReference type="ARBA" id="ARBA00056105"/>
    </source>
</evidence>
<dbReference type="GO" id="GO:0051879">
    <property type="term" value="F:Hsp90 protein binding"/>
    <property type="evidence" value="ECO:0007669"/>
    <property type="project" value="TreeGrafter"/>
</dbReference>
<keyword evidence="2" id="KW-0963">Cytoplasm</keyword>
<evidence type="ECO:0000313" key="13">
    <source>
        <dbReference type="EMBL" id="CAE0710069.1"/>
    </source>
</evidence>
<comment type="function">
    <text evidence="5">Acts as a co-chaperone and mediates the association of the chaperones HSP70 and HSP90 probably facilitating substrate transfer from HSP70 to HSP90. Stimulates HSP70 ATPase activity and, in contrast, inhibits HSP90 ATPase activity.</text>
</comment>
<dbReference type="SUPFAM" id="SSF48452">
    <property type="entry name" value="TPR-like"/>
    <property type="match status" value="3"/>
</dbReference>
<reference evidence="13" key="1">
    <citation type="submission" date="2021-01" db="EMBL/GenBank/DDBJ databases">
        <authorList>
            <person name="Corre E."/>
            <person name="Pelletier E."/>
            <person name="Niang G."/>
            <person name="Scheremetjew M."/>
            <person name="Finn R."/>
            <person name="Kale V."/>
            <person name="Holt S."/>
            <person name="Cochrane G."/>
            <person name="Meng A."/>
            <person name="Brown T."/>
            <person name="Cohen L."/>
        </authorList>
    </citation>
    <scope>NUCLEOTIDE SEQUENCE</scope>
    <source>
        <strain evidence="13">10249 10 AB</strain>
    </source>
</reference>
<keyword evidence="3" id="KW-0677">Repeat</keyword>
<dbReference type="PANTHER" id="PTHR22904">
    <property type="entry name" value="TPR REPEAT CONTAINING PROTEIN"/>
    <property type="match status" value="1"/>
</dbReference>
<feature type="repeat" description="TPR" evidence="9">
    <location>
        <begin position="4"/>
        <end position="37"/>
    </location>
</feature>
<evidence type="ECO:0000256" key="6">
    <source>
        <dbReference type="ARBA" id="ARBA00066016"/>
    </source>
</evidence>